<dbReference type="InterPro" id="IPR036875">
    <property type="entry name" value="Znf_CCHC_sf"/>
</dbReference>
<evidence type="ECO:0000313" key="5">
    <source>
        <dbReference type="EMBL" id="GBG90288.1"/>
    </source>
</evidence>
<keyword evidence="6" id="KW-1185">Reference proteome</keyword>
<feature type="compositionally biased region" description="Basic and acidic residues" evidence="3">
    <location>
        <begin position="226"/>
        <end position="235"/>
    </location>
</feature>
<feature type="compositionally biased region" description="Basic and acidic residues" evidence="3">
    <location>
        <begin position="203"/>
        <end position="215"/>
    </location>
</feature>
<dbReference type="PROSITE" id="PS50158">
    <property type="entry name" value="ZF_CCHC"/>
    <property type="match status" value="1"/>
</dbReference>
<keyword evidence="1" id="KW-0863">Zinc-finger</keyword>
<keyword evidence="1" id="KW-0479">Metal-binding</keyword>
<feature type="coiled-coil region" evidence="2">
    <location>
        <begin position="63"/>
        <end position="102"/>
    </location>
</feature>
<dbReference type="SMART" id="SM00343">
    <property type="entry name" value="ZnF_C2HC"/>
    <property type="match status" value="1"/>
</dbReference>
<evidence type="ECO:0000313" key="6">
    <source>
        <dbReference type="Proteomes" id="UP000265515"/>
    </source>
</evidence>
<gene>
    <name evidence="5" type="ORF">CBR_g50466</name>
</gene>
<dbReference type="Gramene" id="GBG90288">
    <property type="protein sequence ID" value="GBG90288"/>
    <property type="gene ID" value="CBR_g50466"/>
</dbReference>
<reference evidence="5 6" key="1">
    <citation type="journal article" date="2018" name="Cell">
        <title>The Chara Genome: Secondary Complexity and Implications for Plant Terrestrialization.</title>
        <authorList>
            <person name="Nishiyama T."/>
            <person name="Sakayama H."/>
            <person name="Vries J.D."/>
            <person name="Buschmann H."/>
            <person name="Saint-Marcoux D."/>
            <person name="Ullrich K.K."/>
            <person name="Haas F.B."/>
            <person name="Vanderstraeten L."/>
            <person name="Becker D."/>
            <person name="Lang D."/>
            <person name="Vosolsobe S."/>
            <person name="Rombauts S."/>
            <person name="Wilhelmsson P.K.I."/>
            <person name="Janitza P."/>
            <person name="Kern R."/>
            <person name="Heyl A."/>
            <person name="Rumpler F."/>
            <person name="Villalobos L.I.A.C."/>
            <person name="Clay J.M."/>
            <person name="Skokan R."/>
            <person name="Toyoda A."/>
            <person name="Suzuki Y."/>
            <person name="Kagoshima H."/>
            <person name="Schijlen E."/>
            <person name="Tajeshwar N."/>
            <person name="Catarino B."/>
            <person name="Hetherington A.J."/>
            <person name="Saltykova A."/>
            <person name="Bonnot C."/>
            <person name="Breuninger H."/>
            <person name="Symeonidi A."/>
            <person name="Radhakrishnan G.V."/>
            <person name="Van Nieuwerburgh F."/>
            <person name="Deforce D."/>
            <person name="Chang C."/>
            <person name="Karol K.G."/>
            <person name="Hedrich R."/>
            <person name="Ulvskov P."/>
            <person name="Glockner G."/>
            <person name="Delwiche C.F."/>
            <person name="Petrasek J."/>
            <person name="Van de Peer Y."/>
            <person name="Friml J."/>
            <person name="Beilby M."/>
            <person name="Dolan L."/>
            <person name="Kohara Y."/>
            <person name="Sugano S."/>
            <person name="Fujiyama A."/>
            <person name="Delaux P.-M."/>
            <person name="Quint M."/>
            <person name="TheiBen G."/>
            <person name="Hagemann M."/>
            <person name="Harholt J."/>
            <person name="Dunand C."/>
            <person name="Zachgo S."/>
            <person name="Langdale J."/>
            <person name="Maumus F."/>
            <person name="Straeten D.V.D."/>
            <person name="Gould S.B."/>
            <person name="Rensing S.A."/>
        </authorList>
    </citation>
    <scope>NUCLEOTIDE SEQUENCE [LARGE SCALE GENOMIC DNA]</scope>
    <source>
        <strain evidence="5 6">S276</strain>
    </source>
</reference>
<proteinExistence type="predicted"/>
<evidence type="ECO:0000256" key="3">
    <source>
        <dbReference type="SAM" id="MobiDB-lite"/>
    </source>
</evidence>
<evidence type="ECO:0000259" key="4">
    <source>
        <dbReference type="PROSITE" id="PS50158"/>
    </source>
</evidence>
<sequence>MACFICGQEGHFARDCPNRPNVPNNSSNNNNSNYRPYAGLNYQQKQDVADIGWIRDFCSSLAKERKDRENRELAKEARRIDAERKKQEEEAHQLRKAEMERQAGIRDARLMSAMTSQLKTMHDKLAGQMEALQGRMKARDDHRNEADKTRAAIIDLEKELAMDSPERETAELKNKIAQLRKLKEEKERERARKRVREQEEEWERQQRGREEDLRRSRGKTMAGGNERWEDPDWKDGNYIPEEDGEEQEMRRNFEKLHQQRTSKGSTSQETLHFQQPSFGIRIGEPATPRKVPSLPPKTPRMTTRSQTKRRPHSTLRT</sequence>
<feature type="region of interest" description="Disordered" evidence="3">
    <location>
        <begin position="184"/>
        <end position="317"/>
    </location>
</feature>
<keyword evidence="2" id="KW-0175">Coiled coil</keyword>
<feature type="domain" description="CCHC-type" evidence="4">
    <location>
        <begin position="3"/>
        <end position="18"/>
    </location>
</feature>
<name>A0A388M6S8_CHABU</name>
<accession>A0A388M6S8</accession>
<dbReference type="InterPro" id="IPR001878">
    <property type="entry name" value="Znf_CCHC"/>
</dbReference>
<feature type="compositionally biased region" description="Basic residues" evidence="3">
    <location>
        <begin position="306"/>
        <end position="317"/>
    </location>
</feature>
<dbReference type="GO" id="GO:0003676">
    <property type="term" value="F:nucleic acid binding"/>
    <property type="evidence" value="ECO:0007669"/>
    <property type="project" value="InterPro"/>
</dbReference>
<dbReference type="AlphaFoldDB" id="A0A388M6S8"/>
<dbReference type="EMBL" id="BFEA01000801">
    <property type="protein sequence ID" value="GBG90288.1"/>
    <property type="molecule type" value="Genomic_DNA"/>
</dbReference>
<dbReference type="GO" id="GO:0008270">
    <property type="term" value="F:zinc ion binding"/>
    <property type="evidence" value="ECO:0007669"/>
    <property type="project" value="UniProtKB-KW"/>
</dbReference>
<feature type="compositionally biased region" description="Basic and acidic residues" evidence="3">
    <location>
        <begin position="247"/>
        <end position="257"/>
    </location>
</feature>
<dbReference type="Pfam" id="PF00098">
    <property type="entry name" value="zf-CCHC"/>
    <property type="match status" value="1"/>
</dbReference>
<dbReference type="Proteomes" id="UP000265515">
    <property type="component" value="Unassembled WGS sequence"/>
</dbReference>
<evidence type="ECO:0000256" key="1">
    <source>
        <dbReference type="PROSITE-ProRule" id="PRU00047"/>
    </source>
</evidence>
<organism evidence="5 6">
    <name type="scientific">Chara braunii</name>
    <name type="common">Braun's stonewort</name>
    <dbReference type="NCBI Taxonomy" id="69332"/>
    <lineage>
        <taxon>Eukaryota</taxon>
        <taxon>Viridiplantae</taxon>
        <taxon>Streptophyta</taxon>
        <taxon>Charophyceae</taxon>
        <taxon>Charales</taxon>
        <taxon>Characeae</taxon>
        <taxon>Chara</taxon>
    </lineage>
</organism>
<feature type="compositionally biased region" description="Polar residues" evidence="3">
    <location>
        <begin position="259"/>
        <end position="277"/>
    </location>
</feature>
<dbReference type="SUPFAM" id="SSF57756">
    <property type="entry name" value="Retrovirus zinc finger-like domains"/>
    <property type="match status" value="1"/>
</dbReference>
<keyword evidence="1" id="KW-0862">Zinc</keyword>
<protein>
    <recommendedName>
        <fullName evidence="4">CCHC-type domain-containing protein</fullName>
    </recommendedName>
</protein>
<comment type="caution">
    <text evidence="5">The sequence shown here is derived from an EMBL/GenBank/DDBJ whole genome shotgun (WGS) entry which is preliminary data.</text>
</comment>
<evidence type="ECO:0000256" key="2">
    <source>
        <dbReference type="SAM" id="Coils"/>
    </source>
</evidence>
<dbReference type="Gene3D" id="4.10.60.10">
    <property type="entry name" value="Zinc finger, CCHC-type"/>
    <property type="match status" value="1"/>
</dbReference>